<dbReference type="SUPFAM" id="SSF55781">
    <property type="entry name" value="GAF domain-like"/>
    <property type="match status" value="1"/>
</dbReference>
<protein>
    <submittedName>
        <fullName evidence="6">Transcriptional regulator</fullName>
    </submittedName>
</protein>
<dbReference type="Gene3D" id="1.10.10.10">
    <property type="entry name" value="Winged helix-like DNA-binding domain superfamily/Winged helix DNA-binding domain"/>
    <property type="match status" value="1"/>
</dbReference>
<evidence type="ECO:0000256" key="2">
    <source>
        <dbReference type="ARBA" id="ARBA00023125"/>
    </source>
</evidence>
<dbReference type="GO" id="GO:0045892">
    <property type="term" value="P:negative regulation of DNA-templated transcription"/>
    <property type="evidence" value="ECO:0007669"/>
    <property type="project" value="TreeGrafter"/>
</dbReference>
<dbReference type="RefSeq" id="WP_099305368.1">
    <property type="nucleotide sequence ID" value="NZ_PDVP01000003.1"/>
</dbReference>
<keyword evidence="1" id="KW-0805">Transcription regulation</keyword>
<dbReference type="Pfam" id="PF09339">
    <property type="entry name" value="HTH_IclR"/>
    <property type="match status" value="1"/>
</dbReference>
<dbReference type="Pfam" id="PF01614">
    <property type="entry name" value="IclR_C"/>
    <property type="match status" value="1"/>
</dbReference>
<evidence type="ECO:0000259" key="4">
    <source>
        <dbReference type="PROSITE" id="PS51077"/>
    </source>
</evidence>
<dbReference type="AlphaFoldDB" id="A0A2G1QPS1"/>
<accession>A0A2G1QPS1</accession>
<evidence type="ECO:0000259" key="5">
    <source>
        <dbReference type="PROSITE" id="PS51078"/>
    </source>
</evidence>
<dbReference type="Gene3D" id="3.30.450.40">
    <property type="match status" value="1"/>
</dbReference>
<evidence type="ECO:0000256" key="1">
    <source>
        <dbReference type="ARBA" id="ARBA00023015"/>
    </source>
</evidence>
<feature type="domain" description="IclR-ED" evidence="5">
    <location>
        <begin position="79"/>
        <end position="264"/>
    </location>
</feature>
<proteinExistence type="predicted"/>
<dbReference type="Proteomes" id="UP000221168">
    <property type="component" value="Unassembled WGS sequence"/>
</dbReference>
<dbReference type="InterPro" id="IPR036390">
    <property type="entry name" value="WH_DNA-bd_sf"/>
</dbReference>
<dbReference type="PROSITE" id="PS51078">
    <property type="entry name" value="ICLR_ED"/>
    <property type="match status" value="1"/>
</dbReference>
<keyword evidence="7" id="KW-1185">Reference proteome</keyword>
<comment type="caution">
    <text evidence="6">The sequence shown here is derived from an EMBL/GenBank/DDBJ whole genome shotgun (WGS) entry which is preliminary data.</text>
</comment>
<evidence type="ECO:0000313" key="7">
    <source>
        <dbReference type="Proteomes" id="UP000221168"/>
    </source>
</evidence>
<dbReference type="GO" id="GO:0003677">
    <property type="term" value="F:DNA binding"/>
    <property type="evidence" value="ECO:0007669"/>
    <property type="project" value="UniProtKB-KW"/>
</dbReference>
<dbReference type="InterPro" id="IPR005471">
    <property type="entry name" value="Tscrpt_reg_IclR_N"/>
</dbReference>
<dbReference type="EMBL" id="PDVP01000003">
    <property type="protein sequence ID" value="PHP67464.1"/>
    <property type="molecule type" value="Genomic_DNA"/>
</dbReference>
<organism evidence="6 7">
    <name type="scientific">Zhengella mangrovi</name>
    <dbReference type="NCBI Taxonomy" id="1982044"/>
    <lineage>
        <taxon>Bacteria</taxon>
        <taxon>Pseudomonadati</taxon>
        <taxon>Pseudomonadota</taxon>
        <taxon>Alphaproteobacteria</taxon>
        <taxon>Hyphomicrobiales</taxon>
        <taxon>Notoacmeibacteraceae</taxon>
        <taxon>Zhengella</taxon>
    </lineage>
</organism>
<dbReference type="SMART" id="SM00346">
    <property type="entry name" value="HTH_ICLR"/>
    <property type="match status" value="1"/>
</dbReference>
<dbReference type="PROSITE" id="PS51077">
    <property type="entry name" value="HTH_ICLR"/>
    <property type="match status" value="1"/>
</dbReference>
<dbReference type="PANTHER" id="PTHR30136">
    <property type="entry name" value="HELIX-TURN-HELIX TRANSCRIPTIONAL REGULATOR, ICLR FAMILY"/>
    <property type="match status" value="1"/>
</dbReference>
<dbReference type="SUPFAM" id="SSF46785">
    <property type="entry name" value="Winged helix' DNA-binding domain"/>
    <property type="match status" value="1"/>
</dbReference>
<evidence type="ECO:0000256" key="3">
    <source>
        <dbReference type="ARBA" id="ARBA00023163"/>
    </source>
</evidence>
<dbReference type="InterPro" id="IPR050707">
    <property type="entry name" value="HTH_MetabolicPath_Reg"/>
</dbReference>
<reference evidence="6 7" key="1">
    <citation type="submission" date="2017-10" db="EMBL/GenBank/DDBJ databases">
        <title>Sedimentibacterium mangrovi gen. nov., sp. nov., a novel member of family Phyllobacteriacea isolated from mangrove sediment.</title>
        <authorList>
            <person name="Liao H."/>
            <person name="Tian Y."/>
        </authorList>
    </citation>
    <scope>NUCLEOTIDE SEQUENCE [LARGE SCALE GENOMIC DNA]</scope>
    <source>
        <strain evidence="6 7">X9-2-2</strain>
    </source>
</reference>
<keyword evidence="2" id="KW-0238">DNA-binding</keyword>
<evidence type="ECO:0000313" key="6">
    <source>
        <dbReference type="EMBL" id="PHP67464.1"/>
    </source>
</evidence>
<dbReference type="InterPro" id="IPR029016">
    <property type="entry name" value="GAF-like_dom_sf"/>
</dbReference>
<keyword evidence="3" id="KW-0804">Transcription</keyword>
<dbReference type="InterPro" id="IPR014757">
    <property type="entry name" value="Tscrpt_reg_IclR_C"/>
</dbReference>
<feature type="domain" description="HTH iclR-type" evidence="4">
    <location>
        <begin position="16"/>
        <end position="78"/>
    </location>
</feature>
<dbReference type="GO" id="GO:0003700">
    <property type="term" value="F:DNA-binding transcription factor activity"/>
    <property type="evidence" value="ECO:0007669"/>
    <property type="project" value="TreeGrafter"/>
</dbReference>
<gene>
    <name evidence="6" type="ORF">CSC94_07075</name>
</gene>
<dbReference type="PANTHER" id="PTHR30136:SF8">
    <property type="entry name" value="TRANSCRIPTIONAL REGULATORY PROTEIN"/>
    <property type="match status" value="1"/>
</dbReference>
<dbReference type="OrthoDB" id="6811967at2"/>
<dbReference type="InterPro" id="IPR036388">
    <property type="entry name" value="WH-like_DNA-bd_sf"/>
</dbReference>
<sequence>MTSDEERDGIERGGGLQSLDAALRVLITMVRHDGPIGVSDLARECAMPASKAHRYLASFLHAGLVRQAGRSGKYDLGPGAIRLGLAALNRHDFVNAAADDLAGLTRETGMTAMLSVWGDHGPTVVRWERAATLVAASLGLGTTLPLLTSATGRVFLAWLPRAVTATLLAREMDAVDAAGGRPLDFPMTGEGISGLVGRVRAAGGATVDSRYIPGLVAAAAPILDWQGEAQAVITLIGTAPAAIRPGSPVLARLHGVCRDLSLDR</sequence>
<name>A0A2G1QPS1_9HYPH</name>